<evidence type="ECO:0000256" key="3">
    <source>
        <dbReference type="ARBA" id="ARBA00023002"/>
    </source>
</evidence>
<dbReference type="InterPro" id="IPR041694">
    <property type="entry name" value="ADH_N_2"/>
</dbReference>
<dbReference type="STRING" id="10195.A0A3M7QUH6"/>
<organism evidence="9 10">
    <name type="scientific">Brachionus plicatilis</name>
    <name type="common">Marine rotifer</name>
    <name type="synonym">Brachionus muelleri</name>
    <dbReference type="NCBI Taxonomy" id="10195"/>
    <lineage>
        <taxon>Eukaryota</taxon>
        <taxon>Metazoa</taxon>
        <taxon>Spiralia</taxon>
        <taxon>Gnathifera</taxon>
        <taxon>Rotifera</taxon>
        <taxon>Eurotatoria</taxon>
        <taxon>Monogononta</taxon>
        <taxon>Pseudotrocha</taxon>
        <taxon>Ploima</taxon>
        <taxon>Brachionidae</taxon>
        <taxon>Brachionus</taxon>
    </lineage>
</organism>
<gene>
    <name evidence="9" type="ORF">BpHYR1_048481</name>
</gene>
<reference evidence="9 10" key="1">
    <citation type="journal article" date="2018" name="Sci. Rep.">
        <title>Genomic signatures of local adaptation to the degree of environmental predictability in rotifers.</title>
        <authorList>
            <person name="Franch-Gras L."/>
            <person name="Hahn C."/>
            <person name="Garcia-Roger E.M."/>
            <person name="Carmona M.J."/>
            <person name="Serra M."/>
            <person name="Gomez A."/>
        </authorList>
    </citation>
    <scope>NUCLEOTIDE SEQUENCE [LARGE SCALE GENOMIC DNA]</scope>
    <source>
        <strain evidence="9">HYR1</strain>
    </source>
</reference>
<dbReference type="GO" id="GO:0047522">
    <property type="term" value="F:15-oxoprostaglandin 13-reductase [NAD(P)+] activity"/>
    <property type="evidence" value="ECO:0007669"/>
    <property type="project" value="UniProtKB-EC"/>
</dbReference>
<dbReference type="PANTHER" id="PTHR43205">
    <property type="entry name" value="PROSTAGLANDIN REDUCTASE"/>
    <property type="match status" value="1"/>
</dbReference>
<protein>
    <recommendedName>
        <fullName evidence="4">15-oxoprostaglandin 13-reductase</fullName>
        <ecNumber evidence="2">1.3.1.48</ecNumber>
    </recommendedName>
    <alternativeName>
        <fullName evidence="4">15-oxoprostaglandin 13-reductase</fullName>
    </alternativeName>
</protein>
<dbReference type="InterPro" id="IPR036291">
    <property type="entry name" value="NAD(P)-bd_dom_sf"/>
</dbReference>
<dbReference type="SMART" id="SM00829">
    <property type="entry name" value="PKS_ER"/>
    <property type="match status" value="1"/>
</dbReference>
<evidence type="ECO:0000313" key="10">
    <source>
        <dbReference type="Proteomes" id="UP000276133"/>
    </source>
</evidence>
<evidence type="ECO:0000256" key="5">
    <source>
        <dbReference type="ARBA" id="ARBA00047878"/>
    </source>
</evidence>
<dbReference type="Gene3D" id="3.90.180.10">
    <property type="entry name" value="Medium-chain alcohol dehydrogenases, catalytic domain"/>
    <property type="match status" value="1"/>
</dbReference>
<evidence type="ECO:0000256" key="1">
    <source>
        <dbReference type="ARBA" id="ARBA00010460"/>
    </source>
</evidence>
<dbReference type="Pfam" id="PF16884">
    <property type="entry name" value="ADH_N_2"/>
    <property type="match status" value="1"/>
</dbReference>
<keyword evidence="3" id="KW-0560">Oxidoreductase</keyword>
<accession>A0A3M7QUH6</accession>
<dbReference type="EC" id="1.3.1.48" evidence="2"/>
<dbReference type="InterPro" id="IPR020843">
    <property type="entry name" value="ER"/>
</dbReference>
<dbReference type="InterPro" id="IPR045010">
    <property type="entry name" value="MDR_fam"/>
</dbReference>
<keyword evidence="10" id="KW-1185">Reference proteome</keyword>
<proteinExistence type="inferred from homology"/>
<dbReference type="InterPro" id="IPR011032">
    <property type="entry name" value="GroES-like_sf"/>
</dbReference>
<dbReference type="OrthoDB" id="809632at2759"/>
<dbReference type="Proteomes" id="UP000276133">
    <property type="component" value="Unassembled WGS sequence"/>
</dbReference>
<name>A0A3M7QUH6_BRAPC</name>
<comment type="catalytic activity">
    <reaction evidence="5">
        <text>13,14-dihydro-15-oxo-prostaglandin F1alpha + NADP(+) = 15-oxoprostaglandin F1alpha + NADPH + H(+)</text>
        <dbReference type="Rhea" id="RHEA:50592"/>
        <dbReference type="ChEBI" id="CHEBI:15378"/>
        <dbReference type="ChEBI" id="CHEBI:57783"/>
        <dbReference type="ChEBI" id="CHEBI:58349"/>
        <dbReference type="ChEBI" id="CHEBI:79072"/>
        <dbReference type="ChEBI" id="CHEBI:133411"/>
    </reaction>
    <physiologicalReaction direction="right-to-left" evidence="5">
        <dbReference type="Rhea" id="RHEA:50594"/>
    </physiologicalReaction>
</comment>
<dbReference type="SUPFAM" id="SSF50129">
    <property type="entry name" value="GroES-like"/>
    <property type="match status" value="2"/>
</dbReference>
<dbReference type="Gene3D" id="3.40.50.720">
    <property type="entry name" value="NAD(P)-binding Rossmann-like Domain"/>
    <property type="match status" value="1"/>
</dbReference>
<evidence type="ECO:0000256" key="2">
    <source>
        <dbReference type="ARBA" id="ARBA00011981"/>
    </source>
</evidence>
<comment type="catalytic activity">
    <reaction evidence="7">
        <text>13,14-dihydro-15-oxo-prostaglandin E1 + NADP(+) = 15-oxoprostaglandin E1 + NADPH + H(+)</text>
        <dbReference type="Rhea" id="RHEA:50584"/>
        <dbReference type="ChEBI" id="CHEBI:15378"/>
        <dbReference type="ChEBI" id="CHEBI:57401"/>
        <dbReference type="ChEBI" id="CHEBI:57783"/>
        <dbReference type="ChEBI" id="CHEBI:58349"/>
        <dbReference type="ChEBI" id="CHEBI:133408"/>
    </reaction>
    <physiologicalReaction direction="right-to-left" evidence="7">
        <dbReference type="Rhea" id="RHEA:50586"/>
    </physiologicalReaction>
</comment>
<dbReference type="AlphaFoldDB" id="A0A3M7QUH6"/>
<feature type="domain" description="Enoyl reductase (ER)" evidence="8">
    <location>
        <begin position="17"/>
        <end position="325"/>
    </location>
</feature>
<dbReference type="PANTHER" id="PTHR43205:SF7">
    <property type="entry name" value="PROSTAGLANDIN REDUCTASE 1"/>
    <property type="match status" value="1"/>
</dbReference>
<evidence type="ECO:0000256" key="4">
    <source>
        <dbReference type="ARBA" id="ARBA00033119"/>
    </source>
</evidence>
<dbReference type="SUPFAM" id="SSF51735">
    <property type="entry name" value="NAD(P)-binding Rossmann-fold domains"/>
    <property type="match status" value="1"/>
</dbReference>
<evidence type="ECO:0000256" key="7">
    <source>
        <dbReference type="ARBA" id="ARBA00049070"/>
    </source>
</evidence>
<comment type="catalytic activity">
    <reaction evidence="6">
        <text>13,14-dihydro-15-oxo-PGF2alpha + NADP(+) = 15-oxoprostaglandin F2alpha + NADPH + H(+)</text>
        <dbReference type="Rhea" id="RHEA:50588"/>
        <dbReference type="ChEBI" id="CHEBI:15378"/>
        <dbReference type="ChEBI" id="CHEBI:57783"/>
        <dbReference type="ChEBI" id="CHEBI:58349"/>
        <dbReference type="ChEBI" id="CHEBI:133374"/>
        <dbReference type="ChEBI" id="CHEBI:133409"/>
    </reaction>
    <physiologicalReaction direction="right-to-left" evidence="6">
        <dbReference type="Rhea" id="RHEA:50590"/>
    </physiologicalReaction>
</comment>
<dbReference type="EMBL" id="REGN01005087">
    <property type="protein sequence ID" value="RNA14923.1"/>
    <property type="molecule type" value="Genomic_DNA"/>
</dbReference>
<dbReference type="GO" id="GO:0006693">
    <property type="term" value="P:prostaglandin metabolic process"/>
    <property type="evidence" value="ECO:0007669"/>
    <property type="project" value="TreeGrafter"/>
</dbReference>
<evidence type="ECO:0000313" key="9">
    <source>
        <dbReference type="EMBL" id="RNA14923.1"/>
    </source>
</evidence>
<comment type="similarity">
    <text evidence="1">Belongs to the NADP-dependent oxidoreductase L4BD family.</text>
</comment>
<dbReference type="Pfam" id="PF00107">
    <property type="entry name" value="ADH_zinc_N"/>
    <property type="match status" value="1"/>
</dbReference>
<evidence type="ECO:0000256" key="6">
    <source>
        <dbReference type="ARBA" id="ARBA00048290"/>
    </source>
</evidence>
<dbReference type="InterPro" id="IPR013149">
    <property type="entry name" value="ADH-like_C"/>
</dbReference>
<evidence type="ECO:0000259" key="8">
    <source>
        <dbReference type="SMART" id="SM00829"/>
    </source>
</evidence>
<comment type="caution">
    <text evidence="9">The sequence shown here is derived from an EMBL/GenBank/DDBJ whole genome shotgun (WGS) entry which is preliminary data.</text>
</comment>
<dbReference type="FunFam" id="3.40.50.720:FF:000121">
    <property type="entry name" value="Prostaglandin reductase 2"/>
    <property type="match status" value="1"/>
</dbReference>
<sequence>MKGKQWVLVKHFEGEPKDEDLQLQEFDLPDELNDGEVLLEAVYLSVDPYMRPYSKTKNPPLTMFGEQIAKVIKTKNGEFPLGTVVLTMSGWRSHFISKGQDLRPVSFDLGNTPLSYCLGTLGMPGATAYFGLGLLQPKKGDKLILNGAAGAVGSIVGQLAKIHGVEVIAFVGSDDKLNWCKNELGFDHVFNYKNVNFSETIKKIAPDGCELFFDNVGGDWYHSVINKHLKRYGKATICGSIENYNDKTEKLYPATNYKILSLELKIQGIIVNTFIKEWPKAFTEMNQYIQDGKLKVKETVYDGFDNMRSAFYGLFIGENIGKAIVKA</sequence>